<dbReference type="RefSeq" id="WP_258423380.1">
    <property type="nucleotide sequence ID" value="NZ_JANSUY010000007.1"/>
</dbReference>
<evidence type="ECO:0000256" key="1">
    <source>
        <dbReference type="SAM" id="SignalP"/>
    </source>
</evidence>
<dbReference type="InterPro" id="IPR007433">
    <property type="entry name" value="DUF481"/>
</dbReference>
<sequence length="340" mass="39198">MKHCFVRLFLIFAFFTSAPLFSQTDSIFFKNKDLLIGEIKSMDRGVITVSTAYSKEDFKVKWVQVDRILTNVPFIITTSDGIRTFGNVIGSESGKLTFKPEKSESVVLQLYNIIGINKVETRFLDRLKAEIDLGFTVAKARNQRQLTIRSRVGYLTKKWALSGSFNVLASVQDETEAIGRMDANLTYIYFLQKDWFAVGRLDFLSNTEQKLDLRSNTKLGFGKFIKRDNHLYWNFSAGTSFNNERFMGEAEKRQSAESWFGSEVNLFDVGDISLLSNVYAYPSITEKGRVRVDYRVDLKYNLPLDFYIKTGLTWNYDNKPTPGAPLHDYVWQTTFGWSWK</sequence>
<gene>
    <name evidence="2" type="ORF">NU887_10805</name>
</gene>
<feature type="signal peptide" evidence="1">
    <location>
        <begin position="1"/>
        <end position="22"/>
    </location>
</feature>
<proteinExistence type="predicted"/>
<dbReference type="AlphaFoldDB" id="A0A9X2P636"/>
<dbReference type="Proteomes" id="UP001142175">
    <property type="component" value="Unassembled WGS sequence"/>
</dbReference>
<evidence type="ECO:0000313" key="2">
    <source>
        <dbReference type="EMBL" id="MCR9015526.1"/>
    </source>
</evidence>
<accession>A0A9X2P636</accession>
<feature type="chain" id="PRO_5040933465" evidence="1">
    <location>
        <begin position="23"/>
        <end position="340"/>
    </location>
</feature>
<comment type="caution">
    <text evidence="2">The sequence shown here is derived from an EMBL/GenBank/DDBJ whole genome shotgun (WGS) entry which is preliminary data.</text>
</comment>
<organism evidence="2 3">
    <name type="scientific">Aquiflexum gelatinilyticum</name>
    <dbReference type="NCBI Taxonomy" id="2961943"/>
    <lineage>
        <taxon>Bacteria</taxon>
        <taxon>Pseudomonadati</taxon>
        <taxon>Bacteroidota</taxon>
        <taxon>Cytophagia</taxon>
        <taxon>Cytophagales</taxon>
        <taxon>Cyclobacteriaceae</taxon>
        <taxon>Aquiflexum</taxon>
    </lineage>
</organism>
<reference evidence="2" key="1">
    <citation type="submission" date="2022-08" db="EMBL/GenBank/DDBJ databases">
        <authorList>
            <person name="Zhang D."/>
        </authorList>
    </citation>
    <scope>NUCLEOTIDE SEQUENCE</scope>
    <source>
        <strain evidence="2">XJ19-11</strain>
    </source>
</reference>
<dbReference type="EMBL" id="JANSUY010000007">
    <property type="protein sequence ID" value="MCR9015526.1"/>
    <property type="molecule type" value="Genomic_DNA"/>
</dbReference>
<protein>
    <submittedName>
        <fullName evidence="2">DUF481 domain-containing protein</fullName>
    </submittedName>
</protein>
<name>A0A9X2P636_9BACT</name>
<keyword evidence="3" id="KW-1185">Reference proteome</keyword>
<dbReference type="Pfam" id="PF04338">
    <property type="entry name" value="DUF481"/>
    <property type="match status" value="1"/>
</dbReference>
<evidence type="ECO:0000313" key="3">
    <source>
        <dbReference type="Proteomes" id="UP001142175"/>
    </source>
</evidence>
<keyword evidence="1" id="KW-0732">Signal</keyword>